<protein>
    <submittedName>
        <fullName evidence="2">Uncharacterized protein</fullName>
    </submittedName>
</protein>
<evidence type="ECO:0000313" key="3">
    <source>
        <dbReference type="Proteomes" id="UP001177670"/>
    </source>
</evidence>
<accession>A0AA40KRS5</accession>
<feature type="compositionally biased region" description="Basic and acidic residues" evidence="1">
    <location>
        <begin position="92"/>
        <end position="108"/>
    </location>
</feature>
<dbReference type="Proteomes" id="UP001177670">
    <property type="component" value="Unassembled WGS sequence"/>
</dbReference>
<evidence type="ECO:0000256" key="1">
    <source>
        <dbReference type="SAM" id="MobiDB-lite"/>
    </source>
</evidence>
<organism evidence="2 3">
    <name type="scientific">Melipona bicolor</name>
    <dbReference type="NCBI Taxonomy" id="60889"/>
    <lineage>
        <taxon>Eukaryota</taxon>
        <taxon>Metazoa</taxon>
        <taxon>Ecdysozoa</taxon>
        <taxon>Arthropoda</taxon>
        <taxon>Hexapoda</taxon>
        <taxon>Insecta</taxon>
        <taxon>Pterygota</taxon>
        <taxon>Neoptera</taxon>
        <taxon>Endopterygota</taxon>
        <taxon>Hymenoptera</taxon>
        <taxon>Apocrita</taxon>
        <taxon>Aculeata</taxon>
        <taxon>Apoidea</taxon>
        <taxon>Anthophila</taxon>
        <taxon>Apidae</taxon>
        <taxon>Melipona</taxon>
    </lineage>
</organism>
<comment type="caution">
    <text evidence="2">The sequence shown here is derived from an EMBL/GenBank/DDBJ whole genome shotgun (WGS) entry which is preliminary data.</text>
</comment>
<proteinExistence type="predicted"/>
<feature type="region of interest" description="Disordered" evidence="1">
    <location>
        <begin position="86"/>
        <end position="149"/>
    </location>
</feature>
<reference evidence="2" key="1">
    <citation type="submission" date="2021-10" db="EMBL/GenBank/DDBJ databases">
        <title>Melipona bicolor Genome sequencing and assembly.</title>
        <authorList>
            <person name="Araujo N.S."/>
            <person name="Arias M.C."/>
        </authorList>
    </citation>
    <scope>NUCLEOTIDE SEQUENCE</scope>
    <source>
        <strain evidence="2">USP_2M_L1-L4_2017</strain>
        <tissue evidence="2">Whole body</tissue>
    </source>
</reference>
<feature type="compositionally biased region" description="Basic and acidic residues" evidence="1">
    <location>
        <begin position="134"/>
        <end position="149"/>
    </location>
</feature>
<sequence length="149" mass="16642">MQWDVFRLEKCKSLSVTVIGDNCNLIAVANVPLQLSDNLLAQATILRALDISHVPFPRISSTHIPSTLNFAQSMVSVDLKQDPKKLKRRVKRIESDEDKNKDNGDGFKRKQNWIHVTERVSIEGENSTGSCAREAGESDTHVKKEKGTA</sequence>
<gene>
    <name evidence="2" type="ORF">K0M31_018567</name>
</gene>
<evidence type="ECO:0000313" key="2">
    <source>
        <dbReference type="EMBL" id="KAK1130436.1"/>
    </source>
</evidence>
<keyword evidence="3" id="KW-1185">Reference proteome</keyword>
<name>A0AA40KRS5_9HYME</name>
<dbReference type="AlphaFoldDB" id="A0AA40KRS5"/>
<dbReference type="EMBL" id="JAHYIQ010000007">
    <property type="protein sequence ID" value="KAK1130436.1"/>
    <property type="molecule type" value="Genomic_DNA"/>
</dbReference>